<organism evidence="14 15">
    <name type="scientific">Neoarthrinium moseri</name>
    <dbReference type="NCBI Taxonomy" id="1658444"/>
    <lineage>
        <taxon>Eukaryota</taxon>
        <taxon>Fungi</taxon>
        <taxon>Dikarya</taxon>
        <taxon>Ascomycota</taxon>
        <taxon>Pezizomycotina</taxon>
        <taxon>Sordariomycetes</taxon>
        <taxon>Xylariomycetidae</taxon>
        <taxon>Amphisphaeriales</taxon>
        <taxon>Apiosporaceae</taxon>
        <taxon>Neoarthrinium</taxon>
    </lineage>
</organism>
<evidence type="ECO:0000256" key="3">
    <source>
        <dbReference type="ARBA" id="ARBA00022692"/>
    </source>
</evidence>
<comment type="caution">
    <text evidence="14">The sequence shown here is derived from an EMBL/GenBank/DDBJ whole genome shotgun (WGS) entry which is preliminary data.</text>
</comment>
<feature type="region of interest" description="Disordered" evidence="12">
    <location>
        <begin position="222"/>
        <end position="250"/>
    </location>
</feature>
<comment type="subcellular location">
    <subcellularLocation>
        <location evidence="1">Membrane</location>
        <topology evidence="1">Multi-pass membrane protein</topology>
    </subcellularLocation>
</comment>
<keyword evidence="8 11" id="KW-0012">Acyltransferase</keyword>
<gene>
    <name evidence="14" type="ORF">JX265_001624</name>
</gene>
<keyword evidence="5 11" id="KW-0472">Membrane</keyword>
<evidence type="ECO:0000256" key="5">
    <source>
        <dbReference type="ARBA" id="ARBA00023136"/>
    </source>
</evidence>
<keyword evidence="7" id="KW-0449">Lipoprotein</keyword>
<evidence type="ECO:0000256" key="11">
    <source>
        <dbReference type="RuleBase" id="RU079119"/>
    </source>
</evidence>
<keyword evidence="15" id="KW-1185">Reference proteome</keyword>
<dbReference type="EC" id="2.3.1.225" evidence="11"/>
<evidence type="ECO:0000256" key="1">
    <source>
        <dbReference type="ARBA" id="ARBA00004141"/>
    </source>
</evidence>
<feature type="compositionally biased region" description="Basic and acidic residues" evidence="12">
    <location>
        <begin position="222"/>
        <end position="238"/>
    </location>
</feature>
<dbReference type="GO" id="GO:0016020">
    <property type="term" value="C:membrane"/>
    <property type="evidence" value="ECO:0007669"/>
    <property type="project" value="UniProtKB-SubCell"/>
</dbReference>
<protein>
    <recommendedName>
        <fullName evidence="11">Palmitoyltransferase</fullName>
        <ecNumber evidence="11">2.3.1.225</ecNumber>
    </recommendedName>
</protein>
<dbReference type="EMBL" id="JAFIMR010000003">
    <property type="protein sequence ID" value="KAI1880003.1"/>
    <property type="molecule type" value="Genomic_DNA"/>
</dbReference>
<evidence type="ECO:0000256" key="10">
    <source>
        <dbReference type="ARBA" id="ARBA00048048"/>
    </source>
</evidence>
<keyword evidence="3 11" id="KW-0812">Transmembrane</keyword>
<dbReference type="GO" id="GO:0005794">
    <property type="term" value="C:Golgi apparatus"/>
    <property type="evidence" value="ECO:0007669"/>
    <property type="project" value="TreeGrafter"/>
</dbReference>
<evidence type="ECO:0000256" key="9">
    <source>
        <dbReference type="ARBA" id="ARBA00038298"/>
    </source>
</evidence>
<proteinExistence type="inferred from homology"/>
<comment type="similarity">
    <text evidence="9">Belongs to the DHHC palmitoyltransferase family. PFA5 subfamily.</text>
</comment>
<dbReference type="PANTHER" id="PTHR22883:SF23">
    <property type="entry name" value="PALMITOYLTRANSFERASE ZDHHC6"/>
    <property type="match status" value="1"/>
</dbReference>
<reference evidence="14" key="1">
    <citation type="submission" date="2021-03" db="EMBL/GenBank/DDBJ databases">
        <title>Revisited historic fungal species revealed as producer of novel bioactive compounds through whole genome sequencing and comparative genomics.</title>
        <authorList>
            <person name="Vignolle G.A."/>
            <person name="Hochenegger N."/>
            <person name="Mach R.L."/>
            <person name="Mach-Aigner A.R."/>
            <person name="Javad Rahimi M."/>
            <person name="Salim K.A."/>
            <person name="Chan C.M."/>
            <person name="Lim L.B.L."/>
            <person name="Cai F."/>
            <person name="Druzhinina I.S."/>
            <person name="U'Ren J.M."/>
            <person name="Derntl C."/>
        </authorList>
    </citation>
    <scope>NUCLEOTIDE SEQUENCE</scope>
    <source>
        <strain evidence="14">TUCIM 5799</strain>
    </source>
</reference>
<accession>A0A9P9WVS2</accession>
<evidence type="ECO:0000256" key="7">
    <source>
        <dbReference type="ARBA" id="ARBA00023288"/>
    </source>
</evidence>
<comment type="catalytic activity">
    <reaction evidence="10 11">
        <text>L-cysteinyl-[protein] + hexadecanoyl-CoA = S-hexadecanoyl-L-cysteinyl-[protein] + CoA</text>
        <dbReference type="Rhea" id="RHEA:36683"/>
        <dbReference type="Rhea" id="RHEA-COMP:10131"/>
        <dbReference type="Rhea" id="RHEA-COMP:11032"/>
        <dbReference type="ChEBI" id="CHEBI:29950"/>
        <dbReference type="ChEBI" id="CHEBI:57287"/>
        <dbReference type="ChEBI" id="CHEBI:57379"/>
        <dbReference type="ChEBI" id="CHEBI:74151"/>
        <dbReference type="EC" id="2.3.1.225"/>
    </reaction>
</comment>
<feature type="transmembrane region" description="Helical" evidence="11">
    <location>
        <begin position="320"/>
        <end position="339"/>
    </location>
</feature>
<feature type="transmembrane region" description="Helical" evidence="11">
    <location>
        <begin position="351"/>
        <end position="372"/>
    </location>
</feature>
<evidence type="ECO:0000313" key="15">
    <source>
        <dbReference type="Proteomes" id="UP000829685"/>
    </source>
</evidence>
<evidence type="ECO:0000256" key="8">
    <source>
        <dbReference type="ARBA" id="ARBA00023315"/>
    </source>
</evidence>
<name>A0A9P9WVS2_9PEZI</name>
<keyword evidence="6" id="KW-0564">Palmitate</keyword>
<dbReference type="Pfam" id="PF01529">
    <property type="entry name" value="DHHC"/>
    <property type="match status" value="1"/>
</dbReference>
<dbReference type="GO" id="GO:0006612">
    <property type="term" value="P:protein targeting to membrane"/>
    <property type="evidence" value="ECO:0007669"/>
    <property type="project" value="TreeGrafter"/>
</dbReference>
<keyword evidence="4 11" id="KW-1133">Transmembrane helix</keyword>
<comment type="domain">
    <text evidence="11">The DHHC domain is required for palmitoyltransferase activity.</text>
</comment>
<evidence type="ECO:0000259" key="13">
    <source>
        <dbReference type="Pfam" id="PF01529"/>
    </source>
</evidence>
<dbReference type="PANTHER" id="PTHR22883">
    <property type="entry name" value="ZINC FINGER DHHC DOMAIN CONTAINING PROTEIN"/>
    <property type="match status" value="1"/>
</dbReference>
<dbReference type="AlphaFoldDB" id="A0A9P9WVS2"/>
<dbReference type="InterPro" id="IPR001594">
    <property type="entry name" value="Palmitoyltrfase_DHHC"/>
</dbReference>
<dbReference type="GO" id="GO:0019706">
    <property type="term" value="F:protein-cysteine S-palmitoyltransferase activity"/>
    <property type="evidence" value="ECO:0007669"/>
    <property type="project" value="UniProtKB-EC"/>
</dbReference>
<evidence type="ECO:0000256" key="2">
    <source>
        <dbReference type="ARBA" id="ARBA00022679"/>
    </source>
</evidence>
<evidence type="ECO:0000256" key="6">
    <source>
        <dbReference type="ARBA" id="ARBA00023139"/>
    </source>
</evidence>
<dbReference type="GO" id="GO:0005783">
    <property type="term" value="C:endoplasmic reticulum"/>
    <property type="evidence" value="ECO:0007669"/>
    <property type="project" value="TreeGrafter"/>
</dbReference>
<evidence type="ECO:0000313" key="14">
    <source>
        <dbReference type="EMBL" id="KAI1880003.1"/>
    </source>
</evidence>
<feature type="transmembrane region" description="Helical" evidence="11">
    <location>
        <begin position="144"/>
        <end position="169"/>
    </location>
</feature>
<feature type="domain" description="Palmitoyltransferase DHHC" evidence="13">
    <location>
        <begin position="270"/>
        <end position="387"/>
    </location>
</feature>
<feature type="transmembrane region" description="Helical" evidence="11">
    <location>
        <begin position="175"/>
        <end position="197"/>
    </location>
</feature>
<dbReference type="Proteomes" id="UP000829685">
    <property type="component" value="Unassembled WGS sequence"/>
</dbReference>
<keyword evidence="2 11" id="KW-0808">Transferase</keyword>
<evidence type="ECO:0000256" key="12">
    <source>
        <dbReference type="SAM" id="MobiDB-lite"/>
    </source>
</evidence>
<dbReference type="PROSITE" id="PS50216">
    <property type="entry name" value="DHHC"/>
    <property type="match status" value="1"/>
</dbReference>
<evidence type="ECO:0000256" key="4">
    <source>
        <dbReference type="ARBA" id="ARBA00022989"/>
    </source>
</evidence>
<sequence length="527" mass="58590">MMLTNQRLHPTPCPSKYNMKWSKDSSMHQAGGRGWVGGGLLAASGRADPSAIGNDGCGTEPRESLASAPISGLISKPELRRALSASSQCLSSVRLSGLCDDVHRRVRRNRPCKTLLLLDVCPQDALVMSAESVRASSRWATRSIPLVLAVSIGYATYVTAARVCADYLINDRRDTGPAIAILVLYFLLLLLMIAAYLRTVHMINTDIPVVPLGPLALERKANEKRHSDNHRSDGDLEGRPYYAAPDPNPDSPGLEQFYTKDVFVCENDGRPKWCSECCNWKPDRAHHSSEINRCVMRMDHYCPWVGGMIGENSFKFFTQFTMYTFCFCGVVLGAAGSTLKREVYDGASADPHLIAILAIAGFYGLFTFLMTVTSWRYIATNMTNVDMLGARRKVYQLAVRIPRGSGATEKYHTVTYPLPNPTQMPNGQPDAGRDALANRTFAILKTDPGENPWDLGVWENWKEIMGPNVLDWFLPIRRSPCTNHDNHESFYRMGSLLNKVRAEYGIDALPEDETGRMELRDLGGNRS</sequence>
<dbReference type="InterPro" id="IPR039859">
    <property type="entry name" value="PFA4/ZDH16/20/ERF2-like"/>
</dbReference>